<feature type="non-terminal residue" evidence="3">
    <location>
        <position position="121"/>
    </location>
</feature>
<proteinExistence type="inferred from homology"/>
<dbReference type="Pfam" id="PF01668">
    <property type="entry name" value="SmpB"/>
    <property type="match status" value="1"/>
</dbReference>
<organism evidence="3">
    <name type="scientific">marine metagenome</name>
    <dbReference type="NCBI Taxonomy" id="408172"/>
    <lineage>
        <taxon>unclassified sequences</taxon>
        <taxon>metagenomes</taxon>
        <taxon>ecological metagenomes</taxon>
    </lineage>
</organism>
<dbReference type="SUPFAM" id="SSF74982">
    <property type="entry name" value="Small protein B (SmpB)"/>
    <property type="match status" value="1"/>
</dbReference>
<dbReference type="EMBL" id="UINC01111706">
    <property type="protein sequence ID" value="SVC80110.1"/>
    <property type="molecule type" value="Genomic_DNA"/>
</dbReference>
<evidence type="ECO:0000256" key="1">
    <source>
        <dbReference type="ARBA" id="ARBA00022490"/>
    </source>
</evidence>
<evidence type="ECO:0000313" key="3">
    <source>
        <dbReference type="EMBL" id="SVC80110.1"/>
    </source>
</evidence>
<reference evidence="3" key="1">
    <citation type="submission" date="2018-05" db="EMBL/GenBank/DDBJ databases">
        <authorList>
            <person name="Lanie J.A."/>
            <person name="Ng W.-L."/>
            <person name="Kazmierczak K.M."/>
            <person name="Andrzejewski T.M."/>
            <person name="Davidsen T.M."/>
            <person name="Wayne K.J."/>
            <person name="Tettelin H."/>
            <person name="Glass J.I."/>
            <person name="Rusch D."/>
            <person name="Podicherti R."/>
            <person name="Tsui H.-C.T."/>
            <person name="Winkler M.E."/>
        </authorList>
    </citation>
    <scope>NUCLEOTIDE SEQUENCE</scope>
</reference>
<dbReference type="GO" id="GO:0070930">
    <property type="term" value="P:trans-translation-dependent protein tagging"/>
    <property type="evidence" value="ECO:0007669"/>
    <property type="project" value="TreeGrafter"/>
</dbReference>
<dbReference type="Gene3D" id="2.40.280.10">
    <property type="match status" value="1"/>
</dbReference>
<evidence type="ECO:0008006" key="4">
    <source>
        <dbReference type="Google" id="ProtNLM"/>
    </source>
</evidence>
<accession>A0A382Q537</accession>
<sequence>MAKNDKGSAGAGTHLIAQNRRARYDYEILDTYEAGLALLGTEVKSLRLGKANLSDGYARIDNGEAFLHSVRIEPYGSGNRFNHDPERSRKMLLKRAEIDRIIGRTEEKGLTLIPLRLYFKG</sequence>
<dbReference type="InterPro" id="IPR020081">
    <property type="entry name" value="SsrA-bd_prot_CS"/>
</dbReference>
<dbReference type="CDD" id="cd09294">
    <property type="entry name" value="SmpB"/>
    <property type="match status" value="1"/>
</dbReference>
<dbReference type="PANTHER" id="PTHR30308:SF2">
    <property type="entry name" value="SSRA-BINDING PROTEIN"/>
    <property type="match status" value="1"/>
</dbReference>
<gene>
    <name evidence="3" type="ORF">METZ01_LOCUS332964</name>
</gene>
<dbReference type="InterPro" id="IPR000037">
    <property type="entry name" value="SsrA-bd_prot"/>
</dbReference>
<dbReference type="PANTHER" id="PTHR30308">
    <property type="entry name" value="TMRNA-BINDING COMPONENT OF TRANS-TRANSLATION TAGGING COMPLEX"/>
    <property type="match status" value="1"/>
</dbReference>
<dbReference type="NCBIfam" id="TIGR00086">
    <property type="entry name" value="smpB"/>
    <property type="match status" value="1"/>
</dbReference>
<keyword evidence="2" id="KW-0694">RNA-binding</keyword>
<name>A0A382Q537_9ZZZZ</name>
<dbReference type="PROSITE" id="PS01317">
    <property type="entry name" value="SSRP"/>
    <property type="match status" value="1"/>
</dbReference>
<protein>
    <recommendedName>
        <fullName evidence="4">SsrA-binding protein</fullName>
    </recommendedName>
</protein>
<evidence type="ECO:0000256" key="2">
    <source>
        <dbReference type="ARBA" id="ARBA00022884"/>
    </source>
</evidence>
<dbReference type="NCBIfam" id="NF003843">
    <property type="entry name" value="PRK05422.1"/>
    <property type="match status" value="1"/>
</dbReference>
<keyword evidence="1" id="KW-0963">Cytoplasm</keyword>
<dbReference type="GO" id="GO:0005829">
    <property type="term" value="C:cytosol"/>
    <property type="evidence" value="ECO:0007669"/>
    <property type="project" value="TreeGrafter"/>
</dbReference>
<dbReference type="AlphaFoldDB" id="A0A382Q537"/>
<dbReference type="GO" id="GO:0003723">
    <property type="term" value="F:RNA binding"/>
    <property type="evidence" value="ECO:0007669"/>
    <property type="project" value="UniProtKB-KW"/>
</dbReference>
<dbReference type="HAMAP" id="MF_00023">
    <property type="entry name" value="SmpB"/>
    <property type="match status" value="1"/>
</dbReference>
<dbReference type="InterPro" id="IPR023620">
    <property type="entry name" value="SmpB"/>
</dbReference>